<dbReference type="RefSeq" id="WP_230475974.1">
    <property type="nucleotide sequence ID" value="NZ_CP072842.1"/>
</dbReference>
<keyword evidence="3" id="KW-1185">Reference proteome</keyword>
<dbReference type="InterPro" id="IPR003652">
    <property type="entry name" value="Ataxin_AXH_dom"/>
</dbReference>
<dbReference type="PANTHER" id="PTHR40069">
    <property type="entry name" value="YWBE PROTEIN"/>
    <property type="match status" value="1"/>
</dbReference>
<proteinExistence type="predicted"/>
<dbReference type="NCBIfam" id="TIGR03833">
    <property type="entry name" value="YwbE family protein"/>
    <property type="match status" value="1"/>
</dbReference>
<evidence type="ECO:0000313" key="2">
    <source>
        <dbReference type="EMBL" id="QTV05341.1"/>
    </source>
</evidence>
<protein>
    <submittedName>
        <fullName evidence="2">YwbE family protein</fullName>
    </submittedName>
</protein>
<accession>A0ABX7XBQ4</accession>
<gene>
    <name evidence="2" type="ORF">J9309_11240</name>
</gene>
<dbReference type="EMBL" id="CP072842">
    <property type="protein sequence ID" value="QTV05341.1"/>
    <property type="molecule type" value="Genomic_DNA"/>
</dbReference>
<feature type="domain" description="AXH" evidence="1">
    <location>
        <begin position="31"/>
        <end position="67"/>
    </location>
</feature>
<dbReference type="PANTHER" id="PTHR40069:SF1">
    <property type="entry name" value="YWBE PROTEIN"/>
    <property type="match status" value="1"/>
</dbReference>
<name>A0ABX7XBQ4_9FLAO</name>
<evidence type="ECO:0000259" key="1">
    <source>
        <dbReference type="PROSITE" id="PS51148"/>
    </source>
</evidence>
<evidence type="ECO:0000313" key="3">
    <source>
        <dbReference type="Proteomes" id="UP000672011"/>
    </source>
</evidence>
<reference evidence="2 3" key="1">
    <citation type="journal article" date="2021" name="Int. J. Syst. Evol. Microbiol.">
        <title>Faecalibacter bovis sp. nov., isolated from cow faeces.</title>
        <authorList>
            <person name="Li F."/>
            <person name="Zhao W."/>
            <person name="Hong Q."/>
            <person name="Shao Q."/>
            <person name="Song J."/>
            <person name="Yang S."/>
        </authorList>
    </citation>
    <scope>NUCLEOTIDE SEQUENCE [LARGE SCALE GENOMIC DNA]</scope>
    <source>
        <strain evidence="2 3">ZY171143</strain>
    </source>
</reference>
<dbReference type="Pfam" id="PF09962">
    <property type="entry name" value="DUF2196"/>
    <property type="match status" value="1"/>
</dbReference>
<dbReference type="Proteomes" id="UP000672011">
    <property type="component" value="Chromosome"/>
</dbReference>
<organism evidence="2 3">
    <name type="scientific">Faecalibacter bovis</name>
    <dbReference type="NCBI Taxonomy" id="2898187"/>
    <lineage>
        <taxon>Bacteria</taxon>
        <taxon>Pseudomonadati</taxon>
        <taxon>Bacteroidota</taxon>
        <taxon>Flavobacteriia</taxon>
        <taxon>Flavobacteriales</taxon>
        <taxon>Weeksellaceae</taxon>
        <taxon>Faecalibacter</taxon>
    </lineage>
</organism>
<sequence length="67" mass="7497">MDGKTRANIKSGTLVNIVLKKDQRTGELTEGVVKDLLTSAPYHQRGIKVRLMDGQIGRVQEIIEDDF</sequence>
<dbReference type="PROSITE" id="PS51148">
    <property type="entry name" value="AXH"/>
    <property type="match status" value="1"/>
</dbReference>
<dbReference type="InterPro" id="IPR019240">
    <property type="entry name" value="DUF2196"/>
</dbReference>
<reference evidence="3" key="2">
    <citation type="submission" date="2021-04" db="EMBL/GenBank/DDBJ databases">
        <title>Taxonomy of Flavobacteriaceae bacterium ZY171143.</title>
        <authorList>
            <person name="Li F."/>
        </authorList>
    </citation>
    <scope>NUCLEOTIDE SEQUENCE [LARGE SCALE GENOMIC DNA]</scope>
    <source>
        <strain evidence="3">ZY171143</strain>
    </source>
</reference>